<comment type="caution">
    <text evidence="1">The sequence shown here is derived from an EMBL/GenBank/DDBJ whole genome shotgun (WGS) entry which is preliminary data.</text>
</comment>
<sequence length="163" mass="18439">MKKFFNQARGEFHNMFNDDNHASSHHHSGQQKVLAKPAPPISAPTRDDVIRYRYHHGTNLGSIYVLEKWLHGSMFPSDAPSNQTAELAAAQLNVKQMGMDGARKKHEDHWRNSLSDSDMDWLANEAKCTSIRLPIGYFTLGPSFCNNTPFEKVAPVYLNAWPS</sequence>
<reference evidence="1" key="1">
    <citation type="submission" date="2024-09" db="EMBL/GenBank/DDBJ databases">
        <title>Black Yeasts Isolated from many extreme environments.</title>
        <authorList>
            <person name="Coleine C."/>
            <person name="Stajich J.E."/>
            <person name="Selbmann L."/>
        </authorList>
    </citation>
    <scope>NUCLEOTIDE SEQUENCE</scope>
    <source>
        <strain evidence="1">CCFEE 5737</strain>
    </source>
</reference>
<dbReference type="Proteomes" id="UP001186974">
    <property type="component" value="Unassembled WGS sequence"/>
</dbReference>
<protein>
    <submittedName>
        <fullName evidence="1">Uncharacterized protein</fullName>
    </submittedName>
</protein>
<keyword evidence="2" id="KW-1185">Reference proteome</keyword>
<dbReference type="EMBL" id="JAWDJW010010401">
    <property type="protein sequence ID" value="KAK3046989.1"/>
    <property type="molecule type" value="Genomic_DNA"/>
</dbReference>
<feature type="non-terminal residue" evidence="1">
    <location>
        <position position="163"/>
    </location>
</feature>
<evidence type="ECO:0000313" key="2">
    <source>
        <dbReference type="Proteomes" id="UP001186974"/>
    </source>
</evidence>
<proteinExistence type="predicted"/>
<name>A0ACC3CWE1_9PEZI</name>
<evidence type="ECO:0000313" key="1">
    <source>
        <dbReference type="EMBL" id="KAK3046989.1"/>
    </source>
</evidence>
<organism evidence="1 2">
    <name type="scientific">Coniosporium uncinatum</name>
    <dbReference type="NCBI Taxonomy" id="93489"/>
    <lineage>
        <taxon>Eukaryota</taxon>
        <taxon>Fungi</taxon>
        <taxon>Dikarya</taxon>
        <taxon>Ascomycota</taxon>
        <taxon>Pezizomycotina</taxon>
        <taxon>Dothideomycetes</taxon>
        <taxon>Dothideomycetes incertae sedis</taxon>
        <taxon>Coniosporium</taxon>
    </lineage>
</organism>
<gene>
    <name evidence="1" type="ORF">LTS18_013248</name>
</gene>
<accession>A0ACC3CWE1</accession>